<accession>A0A0U2Z6V0</accession>
<dbReference type="InterPro" id="IPR025324">
    <property type="entry name" value="DUF4230"/>
</dbReference>
<reference evidence="1" key="1">
    <citation type="submission" date="2016-01" db="EMBL/GenBank/DDBJ databases">
        <title>Complete genome of Planococcus rifietoensis type strain M8.</title>
        <authorList>
            <person name="See-Too W.S."/>
        </authorList>
    </citation>
    <scope>NUCLEOTIDE SEQUENCE [LARGE SCALE GENOMIC DNA]</scope>
    <source>
        <strain evidence="1">M8</strain>
    </source>
</reference>
<protein>
    <recommendedName>
        <fullName evidence="3">DUF4230 domain-containing protein</fullName>
    </recommendedName>
</protein>
<gene>
    <name evidence="1" type="ORF">AUC31_10490</name>
</gene>
<evidence type="ECO:0008006" key="3">
    <source>
        <dbReference type="Google" id="ProtNLM"/>
    </source>
</evidence>
<dbReference type="OrthoDB" id="359931at2"/>
<evidence type="ECO:0000313" key="2">
    <source>
        <dbReference type="Proteomes" id="UP000067683"/>
    </source>
</evidence>
<evidence type="ECO:0000313" key="1">
    <source>
        <dbReference type="EMBL" id="ALS75595.1"/>
    </source>
</evidence>
<dbReference type="STRING" id="200991.AUC31_10490"/>
<dbReference type="KEGG" id="prt:AUC31_10490"/>
<keyword evidence="2" id="KW-1185">Reference proteome</keyword>
<proteinExistence type="predicted"/>
<sequence length="199" mass="22255">MKKLVGILFFVLIVGAAAGYAFSQTSLFGVTTNSSSDASLVKDQIVKIAELASLEYEYSNVIVSETDKNISLPGISDIKFAEAIRLIEYDGYIKAGSKASEIETSYDESTKQLVVRVPKAEILENVADTENMEIRDIKDELFSDYPSQKIVEDINLEKEKLEKEKVEQGFLEEADKNTEEILTALLETPAYNEVIIEFY</sequence>
<organism evidence="1 2">
    <name type="scientific">Planococcus rifietoensis</name>
    <dbReference type="NCBI Taxonomy" id="200991"/>
    <lineage>
        <taxon>Bacteria</taxon>
        <taxon>Bacillati</taxon>
        <taxon>Bacillota</taxon>
        <taxon>Bacilli</taxon>
        <taxon>Bacillales</taxon>
        <taxon>Caryophanaceae</taxon>
        <taxon>Planococcus</taxon>
    </lineage>
</organism>
<dbReference type="Proteomes" id="UP000067683">
    <property type="component" value="Chromosome"/>
</dbReference>
<dbReference type="AlphaFoldDB" id="A0A0U2Z6V0"/>
<dbReference type="RefSeq" id="WP_058382298.1">
    <property type="nucleotide sequence ID" value="NZ_CP013659.2"/>
</dbReference>
<dbReference type="EMBL" id="CP013659">
    <property type="protein sequence ID" value="ALS75595.1"/>
    <property type="molecule type" value="Genomic_DNA"/>
</dbReference>
<dbReference type="Pfam" id="PF14014">
    <property type="entry name" value="DUF4230"/>
    <property type="match status" value="1"/>
</dbReference>
<name>A0A0U2Z6V0_9BACL</name>